<dbReference type="InterPro" id="IPR001509">
    <property type="entry name" value="Epimerase_deHydtase"/>
</dbReference>
<dbReference type="PANTHER" id="PTHR48079:SF6">
    <property type="entry name" value="NAD(P)-BINDING DOMAIN-CONTAINING PROTEIN-RELATED"/>
    <property type="match status" value="1"/>
</dbReference>
<accession>A0A839DUX9</accession>
<reference evidence="2 3" key="1">
    <citation type="submission" date="2020-07" db="EMBL/GenBank/DDBJ databases">
        <title>Sequencing the genomes of 1000 actinobacteria strains.</title>
        <authorList>
            <person name="Klenk H.-P."/>
        </authorList>
    </citation>
    <scope>NUCLEOTIDE SEQUENCE [LARGE SCALE GENOMIC DNA]</scope>
    <source>
        <strain evidence="2 3">DSM 45975</strain>
    </source>
</reference>
<evidence type="ECO:0000313" key="2">
    <source>
        <dbReference type="EMBL" id="MBA8824853.1"/>
    </source>
</evidence>
<dbReference type="AlphaFoldDB" id="A0A839DUX9"/>
<keyword evidence="3" id="KW-1185">Reference proteome</keyword>
<dbReference type="RefSeq" id="WP_182544045.1">
    <property type="nucleotide sequence ID" value="NZ_JACGWZ010000002.1"/>
</dbReference>
<evidence type="ECO:0000259" key="1">
    <source>
        <dbReference type="Pfam" id="PF01370"/>
    </source>
</evidence>
<proteinExistence type="predicted"/>
<dbReference type="EMBL" id="JACGWZ010000002">
    <property type="protein sequence ID" value="MBA8824853.1"/>
    <property type="molecule type" value="Genomic_DNA"/>
</dbReference>
<organism evidence="2 3">
    <name type="scientific">Halosaccharopolyspora lacisalsi</name>
    <dbReference type="NCBI Taxonomy" id="1000566"/>
    <lineage>
        <taxon>Bacteria</taxon>
        <taxon>Bacillati</taxon>
        <taxon>Actinomycetota</taxon>
        <taxon>Actinomycetes</taxon>
        <taxon>Pseudonocardiales</taxon>
        <taxon>Pseudonocardiaceae</taxon>
        <taxon>Halosaccharopolyspora</taxon>
    </lineage>
</organism>
<dbReference type="Proteomes" id="UP000569329">
    <property type="component" value="Unassembled WGS sequence"/>
</dbReference>
<dbReference type="InterPro" id="IPR036291">
    <property type="entry name" value="NAD(P)-bd_dom_sf"/>
</dbReference>
<dbReference type="InterPro" id="IPR051783">
    <property type="entry name" value="NAD(P)-dependent_oxidoreduct"/>
</dbReference>
<comment type="caution">
    <text evidence="2">The sequence shown here is derived from an EMBL/GenBank/DDBJ whole genome shotgun (WGS) entry which is preliminary data.</text>
</comment>
<dbReference type="GO" id="GO:0004029">
    <property type="term" value="F:aldehyde dehydrogenase (NAD+) activity"/>
    <property type="evidence" value="ECO:0007669"/>
    <property type="project" value="TreeGrafter"/>
</dbReference>
<sequence>MPESAQSNGSRVAVVGATGNVGTSVVDALVQDQEVTEIRALSRRGATWSTPKVQWQRTDTSEDDLVARFRGVDTVISLSWIFQPTRDPVTTWRNNVHGTMRVFEAAVEAGVSNLVYGSSVAAYSPGPTGEPIDEQWPTHGWPGAAYAREKAYLERYLDAFEPRHPGTRVVRMRPGFIFKRESASQQRRLFAGPFLPNGLVRPELVPVFPDLPGLRVQLVHTADVAEAYRLAVHSSVSGAFNLAADPVVDAARLADFFGSRTARMPVWPVRCAIAAAWNLRLVPASPHLFDAVLRLPIMSTQRARDVLGWAPQYSATDALRAFVEGLRHREGAATPPLVSEVPGGRAGEVATGVGRYQ</sequence>
<dbReference type="Pfam" id="PF01370">
    <property type="entry name" value="Epimerase"/>
    <property type="match status" value="1"/>
</dbReference>
<protein>
    <submittedName>
        <fullName evidence="2">Nucleoside-diphosphate-sugar epimerase</fullName>
    </submittedName>
</protein>
<evidence type="ECO:0000313" key="3">
    <source>
        <dbReference type="Proteomes" id="UP000569329"/>
    </source>
</evidence>
<feature type="domain" description="NAD-dependent epimerase/dehydratase" evidence="1">
    <location>
        <begin position="12"/>
        <end position="241"/>
    </location>
</feature>
<dbReference type="SUPFAM" id="SSF51735">
    <property type="entry name" value="NAD(P)-binding Rossmann-fold domains"/>
    <property type="match status" value="1"/>
</dbReference>
<name>A0A839DUX9_9PSEU</name>
<dbReference type="GO" id="GO:0005737">
    <property type="term" value="C:cytoplasm"/>
    <property type="evidence" value="ECO:0007669"/>
    <property type="project" value="TreeGrafter"/>
</dbReference>
<dbReference type="PANTHER" id="PTHR48079">
    <property type="entry name" value="PROTEIN YEEZ"/>
    <property type="match status" value="1"/>
</dbReference>
<dbReference type="Gene3D" id="3.40.50.720">
    <property type="entry name" value="NAD(P)-binding Rossmann-like Domain"/>
    <property type="match status" value="1"/>
</dbReference>
<gene>
    <name evidence="2" type="ORF">FHX42_002200</name>
</gene>